<dbReference type="AlphaFoldDB" id="A0A9P6WIW0"/>
<feature type="compositionally biased region" description="Low complexity" evidence="1">
    <location>
        <begin position="86"/>
        <end position="107"/>
    </location>
</feature>
<name>A0A9P6WIW0_9ASCO</name>
<dbReference type="Gene3D" id="6.10.250.3390">
    <property type="match status" value="1"/>
</dbReference>
<dbReference type="EMBL" id="PUHW01000195">
    <property type="protein sequence ID" value="KAG0687975.1"/>
    <property type="molecule type" value="Genomic_DNA"/>
</dbReference>
<dbReference type="Proteomes" id="UP000697127">
    <property type="component" value="Unassembled WGS sequence"/>
</dbReference>
<comment type="caution">
    <text evidence="2">The sequence shown here is derived from an EMBL/GenBank/DDBJ whole genome shotgun (WGS) entry which is preliminary data.</text>
</comment>
<proteinExistence type="predicted"/>
<protein>
    <submittedName>
        <fullName evidence="2">Uncharacterized protein</fullName>
    </submittedName>
</protein>
<feature type="region of interest" description="Disordered" evidence="1">
    <location>
        <begin position="86"/>
        <end position="121"/>
    </location>
</feature>
<sequence>MSRQGQRFRAIKDDTCHPTLFKVSQSQTFLQDETILSHVDEFINNHPLNNINNSNNTLSSLTSTTYTGINPTVLSQLNRLQRNLRGLPPLFEEESSVSSTKQSDSTTDFPENNVNKKIVFD</sequence>
<dbReference type="InterPro" id="IPR013239">
    <property type="entry name" value="RNA_polI_Rpa14"/>
</dbReference>
<evidence type="ECO:0000313" key="3">
    <source>
        <dbReference type="Proteomes" id="UP000697127"/>
    </source>
</evidence>
<gene>
    <name evidence="2" type="ORF">C6P40_001563</name>
</gene>
<reference evidence="2" key="1">
    <citation type="submission" date="2020-11" db="EMBL/GenBank/DDBJ databases">
        <title>Kefir isolates.</title>
        <authorList>
            <person name="Marcisauskas S."/>
            <person name="Kim Y."/>
            <person name="Blasche S."/>
        </authorList>
    </citation>
    <scope>NUCLEOTIDE SEQUENCE</scope>
    <source>
        <strain evidence="2">Olga-1</strain>
    </source>
</reference>
<keyword evidence="3" id="KW-1185">Reference proteome</keyword>
<dbReference type="Pfam" id="PF08203">
    <property type="entry name" value="RNA_polI_A14"/>
    <property type="match status" value="1"/>
</dbReference>
<accession>A0A9P6WIW0</accession>
<evidence type="ECO:0000313" key="2">
    <source>
        <dbReference type="EMBL" id="KAG0687975.1"/>
    </source>
</evidence>
<organism evidence="2 3">
    <name type="scientific">Pichia californica</name>
    <dbReference type="NCBI Taxonomy" id="460514"/>
    <lineage>
        <taxon>Eukaryota</taxon>
        <taxon>Fungi</taxon>
        <taxon>Dikarya</taxon>
        <taxon>Ascomycota</taxon>
        <taxon>Saccharomycotina</taxon>
        <taxon>Pichiomycetes</taxon>
        <taxon>Pichiales</taxon>
        <taxon>Pichiaceae</taxon>
        <taxon>Pichia</taxon>
    </lineage>
</organism>
<evidence type="ECO:0000256" key="1">
    <source>
        <dbReference type="SAM" id="MobiDB-lite"/>
    </source>
</evidence>